<evidence type="ECO:0000256" key="2">
    <source>
        <dbReference type="ARBA" id="ARBA00022692"/>
    </source>
</evidence>
<dbReference type="Pfam" id="PF04479">
    <property type="entry name" value="RTA1"/>
    <property type="match status" value="1"/>
</dbReference>
<keyword evidence="4 5" id="KW-0472">Membrane</keyword>
<feature type="transmembrane region" description="Helical" evidence="5">
    <location>
        <begin position="99"/>
        <end position="123"/>
    </location>
</feature>
<dbReference type="EMBL" id="JBFCZG010000006">
    <property type="protein sequence ID" value="KAL3420633.1"/>
    <property type="molecule type" value="Genomic_DNA"/>
</dbReference>
<dbReference type="InterPro" id="IPR007568">
    <property type="entry name" value="RTA1"/>
</dbReference>
<feature type="transmembrane region" description="Helical" evidence="5">
    <location>
        <begin position="221"/>
        <end position="241"/>
    </location>
</feature>
<evidence type="ECO:0000256" key="5">
    <source>
        <dbReference type="SAM" id="Phobius"/>
    </source>
</evidence>
<evidence type="ECO:0000256" key="3">
    <source>
        <dbReference type="ARBA" id="ARBA00022989"/>
    </source>
</evidence>
<keyword evidence="7" id="KW-1185">Reference proteome</keyword>
<feature type="transmembrane region" description="Helical" evidence="5">
    <location>
        <begin position="183"/>
        <end position="201"/>
    </location>
</feature>
<feature type="transmembrane region" description="Helical" evidence="5">
    <location>
        <begin position="55"/>
        <end position="78"/>
    </location>
</feature>
<protein>
    <submittedName>
        <fullName evidence="6">RTA1 domain protein</fullName>
    </submittedName>
</protein>
<reference evidence="6 7" key="1">
    <citation type="submission" date="2024-06" db="EMBL/GenBank/DDBJ databases">
        <title>Complete genome of Phlyctema vagabunda strain 19-DSS-EL-015.</title>
        <authorList>
            <person name="Fiorenzani C."/>
        </authorList>
    </citation>
    <scope>NUCLEOTIDE SEQUENCE [LARGE SCALE GENOMIC DNA]</scope>
    <source>
        <strain evidence="6 7">19-DSS-EL-015</strain>
    </source>
</reference>
<comment type="caution">
    <text evidence="6">The sequence shown here is derived from an EMBL/GenBank/DDBJ whole genome shotgun (WGS) entry which is preliminary data.</text>
</comment>
<comment type="subcellular location">
    <subcellularLocation>
        <location evidence="1">Membrane</location>
        <topology evidence="1">Multi-pass membrane protein</topology>
    </subcellularLocation>
</comment>
<sequence length="280" mass="30775">MISHVYGITTIIHIFQAANSRTRFCLPLIIGGVWETAGYAIRAAGTKHEDSVGLYATQLTLIVLAPAFVAAFNYMLFGRILRTYSPDGNSKALGISDTWVTRIFVGFDVVSFLTQSAGAAILAGAKGDSKKSNTGENIVTAGLILQLVAFGFFTAAAVRFHVKMRQWQRLIPGSVAQVRAREWQVLLFCLYASCILIMLRSVYRVVEFSQGFDGYLASHEVYFYVLEAVPMMPPFFLFNIFHPGRVVKGGFKRHGRFAQPPAVLGHELKNGIAASASVRV</sequence>
<dbReference type="PANTHER" id="PTHR31465">
    <property type="entry name" value="PROTEIN RTA1-RELATED"/>
    <property type="match status" value="1"/>
</dbReference>
<evidence type="ECO:0000313" key="7">
    <source>
        <dbReference type="Proteomes" id="UP001629113"/>
    </source>
</evidence>
<organism evidence="6 7">
    <name type="scientific">Phlyctema vagabunda</name>
    <dbReference type="NCBI Taxonomy" id="108571"/>
    <lineage>
        <taxon>Eukaryota</taxon>
        <taxon>Fungi</taxon>
        <taxon>Dikarya</taxon>
        <taxon>Ascomycota</taxon>
        <taxon>Pezizomycotina</taxon>
        <taxon>Leotiomycetes</taxon>
        <taxon>Helotiales</taxon>
        <taxon>Dermateaceae</taxon>
        <taxon>Phlyctema</taxon>
    </lineage>
</organism>
<dbReference type="Proteomes" id="UP001629113">
    <property type="component" value="Unassembled WGS sequence"/>
</dbReference>
<evidence type="ECO:0000313" key="6">
    <source>
        <dbReference type="EMBL" id="KAL3420633.1"/>
    </source>
</evidence>
<keyword evidence="2 5" id="KW-0812">Transmembrane</keyword>
<keyword evidence="3 5" id="KW-1133">Transmembrane helix</keyword>
<gene>
    <name evidence="6" type="ORF">PVAG01_07078</name>
</gene>
<dbReference type="PANTHER" id="PTHR31465:SF1">
    <property type="entry name" value="PROTEIN RTA1-RELATED"/>
    <property type="match status" value="1"/>
</dbReference>
<proteinExistence type="predicted"/>
<evidence type="ECO:0000256" key="4">
    <source>
        <dbReference type="ARBA" id="ARBA00023136"/>
    </source>
</evidence>
<name>A0ABR4PBE2_9HELO</name>
<accession>A0ABR4PBE2</accession>
<evidence type="ECO:0000256" key="1">
    <source>
        <dbReference type="ARBA" id="ARBA00004141"/>
    </source>
</evidence>
<feature type="transmembrane region" description="Helical" evidence="5">
    <location>
        <begin position="143"/>
        <end position="162"/>
    </location>
</feature>